<dbReference type="EMBL" id="CP004120">
    <property type="protein sequence ID" value="AGT44389.1"/>
    <property type="molecule type" value="Genomic_DNA"/>
</dbReference>
<dbReference type="AlphaFoldDB" id="S6A8T5"/>
<protein>
    <submittedName>
        <fullName evidence="2">Lipoprotein</fullName>
    </submittedName>
</protein>
<dbReference type="InterPro" id="IPR022601">
    <property type="entry name" value="DUF3160"/>
</dbReference>
<reference evidence="2 3" key="1">
    <citation type="journal article" date="2013" name="PLoS ONE">
        <title>Genome-Wide Relatedness of Treponema pedis, from Gingiva and Necrotic Skin Lesions of Pigs, with the Human Oral Pathogen Treponema denticola.</title>
        <authorList>
            <person name="Svartstrom O."/>
            <person name="Mushtaq M."/>
            <person name="Pringle M."/>
            <person name="Segerman B."/>
        </authorList>
    </citation>
    <scope>NUCLEOTIDE SEQUENCE [LARGE SCALE GENOMIC DNA]</scope>
    <source>
        <strain evidence="2">T A4</strain>
    </source>
</reference>
<dbReference type="Pfam" id="PF11369">
    <property type="entry name" value="DUF3160"/>
    <property type="match status" value="1"/>
</dbReference>
<keyword evidence="2" id="KW-0449">Lipoprotein</keyword>
<evidence type="ECO:0000313" key="2">
    <source>
        <dbReference type="EMBL" id="AGT44389.1"/>
    </source>
</evidence>
<keyword evidence="1" id="KW-1133">Transmembrane helix</keyword>
<accession>S6A8T5</accession>
<gene>
    <name evidence="2" type="ORF">TPE_1915</name>
</gene>
<dbReference type="SMART" id="SM01325">
    <property type="entry name" value="DUF3160"/>
    <property type="match status" value="1"/>
</dbReference>
<organism evidence="2 3">
    <name type="scientific">Treponema pedis str. T A4</name>
    <dbReference type="NCBI Taxonomy" id="1291379"/>
    <lineage>
        <taxon>Bacteria</taxon>
        <taxon>Pseudomonadati</taxon>
        <taxon>Spirochaetota</taxon>
        <taxon>Spirochaetia</taxon>
        <taxon>Spirochaetales</taxon>
        <taxon>Treponemataceae</taxon>
        <taxon>Treponema</taxon>
    </lineage>
</organism>
<dbReference type="HOGENOM" id="CLU_318290_0_0_12"/>
<evidence type="ECO:0000313" key="3">
    <source>
        <dbReference type="Proteomes" id="UP000015620"/>
    </source>
</evidence>
<proteinExistence type="predicted"/>
<keyword evidence="1" id="KW-0812">Transmembrane</keyword>
<evidence type="ECO:0000256" key="1">
    <source>
        <dbReference type="SAM" id="Phobius"/>
    </source>
</evidence>
<keyword evidence="3" id="KW-1185">Reference proteome</keyword>
<dbReference type="STRING" id="1291379.TPE_1915"/>
<dbReference type="PATRIC" id="fig|1291379.3.peg.1888"/>
<dbReference type="Proteomes" id="UP000015620">
    <property type="component" value="Chromosome"/>
</dbReference>
<feature type="transmembrane region" description="Helical" evidence="1">
    <location>
        <begin position="21"/>
        <end position="41"/>
    </location>
</feature>
<dbReference type="KEGG" id="tped:TPE_1915"/>
<sequence>MQYNYGMCNYFFSKFTELRYAALKVVCIYIAVLFVFLSFVLGSCKGNGDDKTVSVSDNIGSKAENSNDNLQKDVKAVLEKEPPVTIYLPLEKKAPKARAHQKYLNDKLIFMPLSQEEFKTEKTAVVGSKVCMFYPLENTEIENIKSNADLKKLPKGIPVPFSTIIPILGEPVKSAADEEDDTGFFEFQDNVNLFYKTELNGKTGLVFGADLILNEDLKMNKIISMLYKTNGRPSEFYPICGFNYLSALERNMLEEKRLIFQNVNKKEYGLDSFSPDDMISLYQNHLSSIFKSDYKEDPVFITTDLIAHSQHLVFDRLLQYCEETFFMPKLETLVTLFLKDLEKVNTSSGITAKEETLEKAKLYFLTAQALLKLSGQPKKGEDKYGNDEIIYEEPDKETVLKEYPDKVRKEIELIYGAEGLMRSEIFTFADKNYMSEDYSQYKPRGHYTKNKKLEAYFRAMMWFGHIHFLIADKGPKVLSQNGQEASGSEDLTMNMEPIALLITETVKNNEKLYTEWCNLFEPITALIGLSDDLSFKEVLPLWGEYNVKNFKEWSSDKKNLIAFMKDAHKKLKPPAIAGSSVFYSPSEGTEEERRPPMGWRLFGQRFVLDSFIHHSVSAPRLTGIDENGNNIGRGMVSGLDIMKALGSKAADFLLQDEYRKFKRLKPILDGFERAILSNPEKVLGHTYYSRVLNGISLLAQFEQGAGFYFTETPEWNRKSLLSAHGAWAELRHDTILYAKMSGAEYGGGYDEEATFRTEEVPHLVHYIEPNLPFFKNTANSIGLLSNVLGGYGLIDESVQDILKNFETLCKKAAEIVELEIQDKPVSKEDIKWIASIPFELVRIVLIAAPSGSELDENLLKSALVADVFTNHETGTALETATGIPYRIYVPLNDAQGGKRVAVGYCFNYYEFKQPVYNRLNDEQWKEKVYTDNFTDILEDSKPDWAKNIALPAKD</sequence>
<name>S6A8T5_9SPIR</name>
<keyword evidence="1" id="KW-0472">Membrane</keyword>